<name>A0A816JCT3_BRANA</name>
<keyword evidence="1" id="KW-0812">Transmembrane</keyword>
<keyword evidence="1" id="KW-0472">Membrane</keyword>
<keyword evidence="1" id="KW-1133">Transmembrane helix</keyword>
<feature type="transmembrane region" description="Helical" evidence="1">
    <location>
        <begin position="33"/>
        <end position="59"/>
    </location>
</feature>
<dbReference type="Proteomes" id="UP001295469">
    <property type="component" value="Chromosome C04"/>
</dbReference>
<accession>A0A816JCT3</accession>
<evidence type="ECO:0000313" key="2">
    <source>
        <dbReference type="EMBL" id="CAF1827758.1"/>
    </source>
</evidence>
<gene>
    <name evidence="2" type="ORF">DARMORV10_C04P20170.1</name>
</gene>
<organism evidence="2">
    <name type="scientific">Brassica napus</name>
    <name type="common">Rape</name>
    <dbReference type="NCBI Taxonomy" id="3708"/>
    <lineage>
        <taxon>Eukaryota</taxon>
        <taxon>Viridiplantae</taxon>
        <taxon>Streptophyta</taxon>
        <taxon>Embryophyta</taxon>
        <taxon>Tracheophyta</taxon>
        <taxon>Spermatophyta</taxon>
        <taxon>Magnoliopsida</taxon>
        <taxon>eudicotyledons</taxon>
        <taxon>Gunneridae</taxon>
        <taxon>Pentapetalae</taxon>
        <taxon>rosids</taxon>
        <taxon>malvids</taxon>
        <taxon>Brassicales</taxon>
        <taxon>Brassicaceae</taxon>
        <taxon>Brassiceae</taxon>
        <taxon>Brassica</taxon>
    </lineage>
</organism>
<dbReference type="EMBL" id="HG994368">
    <property type="protein sequence ID" value="CAF1827758.1"/>
    <property type="molecule type" value="Genomic_DNA"/>
</dbReference>
<reference evidence="2" key="1">
    <citation type="submission" date="2021-01" db="EMBL/GenBank/DDBJ databases">
        <authorList>
            <consortium name="Genoscope - CEA"/>
            <person name="William W."/>
        </authorList>
    </citation>
    <scope>NUCLEOTIDE SEQUENCE</scope>
</reference>
<evidence type="ECO:0000256" key="1">
    <source>
        <dbReference type="SAM" id="Phobius"/>
    </source>
</evidence>
<sequence>MCVCVLWLTLFANLFHPYVFKFGFVGEFLQSMNILSLFFFIIIKKYLGQVGELLLLCFIHTY</sequence>
<protein>
    <submittedName>
        <fullName evidence="2">(rape) hypothetical protein</fullName>
    </submittedName>
</protein>
<dbReference type="AlphaFoldDB" id="A0A816JCT3"/>
<proteinExistence type="predicted"/>